<gene>
    <name evidence="1" type="ORF">PHYPA_025188</name>
</gene>
<evidence type="ECO:0000313" key="3">
    <source>
        <dbReference type="Proteomes" id="UP000006727"/>
    </source>
</evidence>
<reference evidence="1 3" key="2">
    <citation type="journal article" date="2018" name="Plant J.">
        <title>The Physcomitrella patens chromosome-scale assembly reveals moss genome structure and evolution.</title>
        <authorList>
            <person name="Lang D."/>
            <person name="Ullrich K.K."/>
            <person name="Murat F."/>
            <person name="Fuchs J."/>
            <person name="Jenkins J."/>
            <person name="Haas F.B."/>
            <person name="Piednoel M."/>
            <person name="Gundlach H."/>
            <person name="Van Bel M."/>
            <person name="Meyberg R."/>
            <person name="Vives C."/>
            <person name="Morata J."/>
            <person name="Symeonidi A."/>
            <person name="Hiss M."/>
            <person name="Muchero W."/>
            <person name="Kamisugi Y."/>
            <person name="Saleh O."/>
            <person name="Blanc G."/>
            <person name="Decker E.L."/>
            <person name="van Gessel N."/>
            <person name="Grimwood J."/>
            <person name="Hayes R.D."/>
            <person name="Graham S.W."/>
            <person name="Gunter L.E."/>
            <person name="McDaniel S.F."/>
            <person name="Hoernstein S.N.W."/>
            <person name="Larsson A."/>
            <person name="Li F.W."/>
            <person name="Perroud P.F."/>
            <person name="Phillips J."/>
            <person name="Ranjan P."/>
            <person name="Rokshar D.S."/>
            <person name="Rothfels C.J."/>
            <person name="Schneider L."/>
            <person name="Shu S."/>
            <person name="Stevenson D.W."/>
            <person name="Thummler F."/>
            <person name="Tillich M."/>
            <person name="Villarreal Aguilar J.C."/>
            <person name="Widiez T."/>
            <person name="Wong G.K."/>
            <person name="Wymore A."/>
            <person name="Zhang Y."/>
            <person name="Zimmer A.D."/>
            <person name="Quatrano R.S."/>
            <person name="Mayer K.F.X."/>
            <person name="Goodstein D."/>
            <person name="Casacuberta J.M."/>
            <person name="Vandepoele K."/>
            <person name="Reski R."/>
            <person name="Cuming A.C."/>
            <person name="Tuskan G.A."/>
            <person name="Maumus F."/>
            <person name="Salse J."/>
            <person name="Schmutz J."/>
            <person name="Rensing S.A."/>
        </authorList>
    </citation>
    <scope>NUCLEOTIDE SEQUENCE [LARGE SCALE GENOMIC DNA]</scope>
    <source>
        <strain evidence="2 3">cv. Gransden 2004</strain>
    </source>
</reference>
<dbReference type="EMBL" id="ABEU02000020">
    <property type="protein sequence ID" value="PNR33245.1"/>
    <property type="molecule type" value="Genomic_DNA"/>
</dbReference>
<dbReference type="AlphaFoldDB" id="A0A2K1IVD5"/>
<sequence>MSNIHPLKQNTTLLKSTHFHHNEEHYMIYPKFVQIDRQVITYTMGWTYLKTSLLTRDYMERAENHRDRSLLDNPHPRSQRNRRMMKLRWMNLQGENIYRHATCSVPARPPTPLRASSLALSLSHTLSLYLPIALQPSPSRESDRHLPEQVPVHFWNCRRASRCASARSPIDALNGGGKRGSIVL</sequence>
<reference evidence="2" key="3">
    <citation type="submission" date="2020-12" db="UniProtKB">
        <authorList>
            <consortium name="EnsemblPlants"/>
        </authorList>
    </citation>
    <scope>IDENTIFICATION</scope>
</reference>
<dbReference type="Proteomes" id="UP000006727">
    <property type="component" value="Chromosome 20"/>
</dbReference>
<dbReference type="InParanoid" id="A0A2K1IVD5"/>
<name>A0A2K1IVD5_PHYPA</name>
<dbReference type="EnsemblPlants" id="Pp3c20_16059V3.1">
    <property type="protein sequence ID" value="Pp3c20_16059V3.1"/>
    <property type="gene ID" value="Pp3c20_16059"/>
</dbReference>
<dbReference type="Gramene" id="Pp3c20_16059V3.1">
    <property type="protein sequence ID" value="Pp3c20_16059V3.1"/>
    <property type="gene ID" value="Pp3c20_16059"/>
</dbReference>
<protein>
    <submittedName>
        <fullName evidence="1 2">Uncharacterized protein</fullName>
    </submittedName>
</protein>
<proteinExistence type="predicted"/>
<evidence type="ECO:0000313" key="1">
    <source>
        <dbReference type="EMBL" id="PNR33245.1"/>
    </source>
</evidence>
<reference evidence="1 3" key="1">
    <citation type="journal article" date="2008" name="Science">
        <title>The Physcomitrella genome reveals evolutionary insights into the conquest of land by plants.</title>
        <authorList>
            <person name="Rensing S."/>
            <person name="Lang D."/>
            <person name="Zimmer A."/>
            <person name="Terry A."/>
            <person name="Salamov A."/>
            <person name="Shapiro H."/>
            <person name="Nishiyama T."/>
            <person name="Perroud P.-F."/>
            <person name="Lindquist E."/>
            <person name="Kamisugi Y."/>
            <person name="Tanahashi T."/>
            <person name="Sakakibara K."/>
            <person name="Fujita T."/>
            <person name="Oishi K."/>
            <person name="Shin-I T."/>
            <person name="Kuroki Y."/>
            <person name="Toyoda A."/>
            <person name="Suzuki Y."/>
            <person name="Hashimoto A."/>
            <person name="Yamaguchi K."/>
            <person name="Sugano A."/>
            <person name="Kohara Y."/>
            <person name="Fujiyama A."/>
            <person name="Anterola A."/>
            <person name="Aoki S."/>
            <person name="Ashton N."/>
            <person name="Barbazuk W.B."/>
            <person name="Barker E."/>
            <person name="Bennetzen J."/>
            <person name="Bezanilla M."/>
            <person name="Blankenship R."/>
            <person name="Cho S.H."/>
            <person name="Dutcher S."/>
            <person name="Estelle M."/>
            <person name="Fawcett J.A."/>
            <person name="Gundlach H."/>
            <person name="Hanada K."/>
            <person name="Heyl A."/>
            <person name="Hicks K.A."/>
            <person name="Hugh J."/>
            <person name="Lohr M."/>
            <person name="Mayer K."/>
            <person name="Melkozernov A."/>
            <person name="Murata T."/>
            <person name="Nelson D."/>
            <person name="Pils B."/>
            <person name="Prigge M."/>
            <person name="Reiss B."/>
            <person name="Renner T."/>
            <person name="Rombauts S."/>
            <person name="Rushton P."/>
            <person name="Sanderfoot A."/>
            <person name="Schween G."/>
            <person name="Shiu S.-H."/>
            <person name="Stueber K."/>
            <person name="Theodoulou F.L."/>
            <person name="Tu H."/>
            <person name="Van de Peer Y."/>
            <person name="Verrier P.J."/>
            <person name="Waters E."/>
            <person name="Wood A."/>
            <person name="Yang L."/>
            <person name="Cove D."/>
            <person name="Cuming A."/>
            <person name="Hasebe M."/>
            <person name="Lucas S."/>
            <person name="Mishler D.B."/>
            <person name="Reski R."/>
            <person name="Grigoriev I."/>
            <person name="Quatrano R.S."/>
            <person name="Boore J.L."/>
        </authorList>
    </citation>
    <scope>NUCLEOTIDE SEQUENCE [LARGE SCALE GENOMIC DNA]</scope>
    <source>
        <strain evidence="2 3">cv. Gransden 2004</strain>
    </source>
</reference>
<organism evidence="1">
    <name type="scientific">Physcomitrium patens</name>
    <name type="common">Spreading-leaved earth moss</name>
    <name type="synonym">Physcomitrella patens</name>
    <dbReference type="NCBI Taxonomy" id="3218"/>
    <lineage>
        <taxon>Eukaryota</taxon>
        <taxon>Viridiplantae</taxon>
        <taxon>Streptophyta</taxon>
        <taxon>Embryophyta</taxon>
        <taxon>Bryophyta</taxon>
        <taxon>Bryophytina</taxon>
        <taxon>Bryopsida</taxon>
        <taxon>Funariidae</taxon>
        <taxon>Funariales</taxon>
        <taxon>Funariaceae</taxon>
        <taxon>Physcomitrium</taxon>
    </lineage>
</organism>
<keyword evidence="3" id="KW-1185">Reference proteome</keyword>
<accession>A0A2K1IVD5</accession>
<evidence type="ECO:0000313" key="2">
    <source>
        <dbReference type="EnsemblPlants" id="Pp3c20_16059V3.1"/>
    </source>
</evidence>